<comment type="subcellular location">
    <subcellularLocation>
        <location evidence="1">Cytoplasm</location>
    </subcellularLocation>
</comment>
<keyword evidence="8" id="KW-1185">Reference proteome</keyword>
<organism evidence="7 8">
    <name type="scientific">Helicobacter colisuis</name>
    <dbReference type="NCBI Taxonomy" id="2949739"/>
    <lineage>
        <taxon>Bacteria</taxon>
        <taxon>Pseudomonadati</taxon>
        <taxon>Campylobacterota</taxon>
        <taxon>Epsilonproteobacteria</taxon>
        <taxon>Campylobacterales</taxon>
        <taxon>Helicobacteraceae</taxon>
        <taxon>Helicobacter</taxon>
    </lineage>
</organism>
<evidence type="ECO:0000256" key="3">
    <source>
        <dbReference type="ARBA" id="ARBA00022741"/>
    </source>
</evidence>
<dbReference type="RefSeq" id="WP_112056955.1">
    <property type="nucleotide sequence ID" value="NZ_JAMOKV010000001.1"/>
</dbReference>
<reference evidence="7" key="1">
    <citation type="submission" date="2022-06" db="EMBL/GenBank/DDBJ databases">
        <title>Helicobacter colisuis sp. nov.</title>
        <authorList>
            <person name="Papic B."/>
            <person name="Gruntar I."/>
        </authorList>
    </citation>
    <scope>NUCLEOTIDE SEQUENCE</scope>
    <source>
        <strain evidence="7">11154-15</strain>
    </source>
</reference>
<dbReference type="Gene3D" id="3.30.420.40">
    <property type="match status" value="2"/>
</dbReference>
<evidence type="ECO:0000256" key="2">
    <source>
        <dbReference type="ARBA" id="ARBA00022490"/>
    </source>
</evidence>
<dbReference type="PANTHER" id="PTHR42749:SF1">
    <property type="entry name" value="CELL SHAPE-DETERMINING PROTEIN MREB"/>
    <property type="match status" value="1"/>
</dbReference>
<sequence length="341" mass="36950">MALLERNDIAIDLGTVNTIVRNNAEDIIFCEATCITLEDMGDSKRVVCIGDQAKKMMGRAPSNFEVINPLLNGAISDFETTKTFISALISLGQTSKLAPRVGISIPRNLTQVERHSLYEATILAGAKEAFLIEDPFSASVGAGLDISTARAKMVIDAGGGLIEASVISLGGLIASAFTKEAGDFVDYALIEYCRYNKNIGISKELAEKIKRQIRVFGENPIINIGAKSLSNGMPISYELNLDELKHVLLTGMFKIKNTILETIQKSPPQIAPDLIEDGAILTGGMALIEGMKEFLEEELKMQINLSPNPLLDISKGACIIMQNYDAYDRVEWSGGSIVDNS</sequence>
<dbReference type="EMBL" id="JAMOKX010000001">
    <property type="protein sequence ID" value="MCL9818868.1"/>
    <property type="molecule type" value="Genomic_DNA"/>
</dbReference>
<evidence type="ECO:0000256" key="6">
    <source>
        <dbReference type="ARBA" id="ARBA00023458"/>
    </source>
</evidence>
<evidence type="ECO:0000256" key="5">
    <source>
        <dbReference type="ARBA" id="ARBA00022960"/>
    </source>
</evidence>
<keyword evidence="3" id="KW-0547">Nucleotide-binding</keyword>
<accession>A0ABT0TSI4</accession>
<name>A0ABT0TSI4_9HELI</name>
<protein>
    <submittedName>
        <fullName evidence="7">Rod shape-determining protein</fullName>
    </submittedName>
</protein>
<dbReference type="InterPro" id="IPR043129">
    <property type="entry name" value="ATPase_NBD"/>
</dbReference>
<keyword evidence="5" id="KW-0133">Cell shape</keyword>
<proteinExistence type="inferred from homology"/>
<comment type="similarity">
    <text evidence="6">Belongs to the FtsA/MreB family.</text>
</comment>
<dbReference type="PANTHER" id="PTHR42749">
    <property type="entry name" value="CELL SHAPE-DETERMINING PROTEIN MREB"/>
    <property type="match status" value="1"/>
</dbReference>
<evidence type="ECO:0000256" key="4">
    <source>
        <dbReference type="ARBA" id="ARBA00022840"/>
    </source>
</evidence>
<dbReference type="PRINTS" id="PR01652">
    <property type="entry name" value="SHAPEPROTEIN"/>
</dbReference>
<dbReference type="SUPFAM" id="SSF53067">
    <property type="entry name" value="Actin-like ATPase domain"/>
    <property type="match status" value="2"/>
</dbReference>
<dbReference type="Pfam" id="PF06723">
    <property type="entry name" value="MreB_Mbl"/>
    <property type="match status" value="1"/>
</dbReference>
<evidence type="ECO:0000256" key="1">
    <source>
        <dbReference type="ARBA" id="ARBA00004496"/>
    </source>
</evidence>
<evidence type="ECO:0000313" key="8">
    <source>
        <dbReference type="Proteomes" id="UP001057522"/>
    </source>
</evidence>
<dbReference type="InterPro" id="IPR004753">
    <property type="entry name" value="MreB"/>
</dbReference>
<evidence type="ECO:0000313" key="7">
    <source>
        <dbReference type="EMBL" id="MCL9818868.1"/>
    </source>
</evidence>
<dbReference type="Proteomes" id="UP001057522">
    <property type="component" value="Unassembled WGS sequence"/>
</dbReference>
<comment type="caution">
    <text evidence="7">The sequence shown here is derived from an EMBL/GenBank/DDBJ whole genome shotgun (WGS) entry which is preliminary data.</text>
</comment>
<keyword evidence="4" id="KW-0067">ATP-binding</keyword>
<keyword evidence="2" id="KW-0963">Cytoplasm</keyword>
<dbReference type="InterPro" id="IPR056546">
    <property type="entry name" value="MreB_MamK-like"/>
</dbReference>
<gene>
    <name evidence="7" type="ORF">NCR95_01560</name>
</gene>
<dbReference type="CDD" id="cd10225">
    <property type="entry name" value="ASKHA_NBD_MreB-like"/>
    <property type="match status" value="1"/>
</dbReference>